<evidence type="ECO:0000313" key="2">
    <source>
        <dbReference type="Proteomes" id="UP000014680"/>
    </source>
</evidence>
<dbReference type="KEGG" id="eiv:EIN_002290"/>
<gene>
    <name evidence="1" type="ORF">EIN_002290</name>
</gene>
<accession>L7FL62</accession>
<evidence type="ECO:0000313" key="1">
    <source>
        <dbReference type="EMBL" id="ELP83568.1"/>
    </source>
</evidence>
<dbReference type="Proteomes" id="UP000014680">
    <property type="component" value="Unassembled WGS sequence"/>
</dbReference>
<name>L7FL62_ENTIV</name>
<protein>
    <submittedName>
        <fullName evidence="1">Uncharacterized protein</fullName>
    </submittedName>
</protein>
<dbReference type="RefSeq" id="XP_004182914.1">
    <property type="nucleotide sequence ID" value="XM_004182866.1"/>
</dbReference>
<proteinExistence type="predicted"/>
<dbReference type="GeneID" id="14882546"/>
<dbReference type="EMBL" id="KB207266">
    <property type="protein sequence ID" value="ELP83568.1"/>
    <property type="molecule type" value="Genomic_DNA"/>
</dbReference>
<keyword evidence="2" id="KW-1185">Reference proteome</keyword>
<organism evidence="1 2">
    <name type="scientific">Entamoeba invadens IP1</name>
    <dbReference type="NCBI Taxonomy" id="370355"/>
    <lineage>
        <taxon>Eukaryota</taxon>
        <taxon>Amoebozoa</taxon>
        <taxon>Evosea</taxon>
        <taxon>Archamoebae</taxon>
        <taxon>Mastigamoebida</taxon>
        <taxon>Entamoebidae</taxon>
        <taxon>Entamoeba</taxon>
    </lineage>
</organism>
<reference evidence="1 2" key="1">
    <citation type="submission" date="2012-10" db="EMBL/GenBank/DDBJ databases">
        <authorList>
            <person name="Zafar N."/>
            <person name="Inman J."/>
            <person name="Hall N."/>
            <person name="Lorenzi H."/>
            <person name="Caler E."/>
        </authorList>
    </citation>
    <scope>NUCLEOTIDE SEQUENCE [LARGE SCALE GENOMIC DNA]</scope>
    <source>
        <strain evidence="1 2">IP1</strain>
    </source>
</reference>
<dbReference type="VEuPathDB" id="AmoebaDB:EIN_002290"/>
<sequence>MSKLMKNGEYFYRTLSGNSLPTLREKMCPIKSTVKISDNPPLKDFIGLIEKCATETFKAKICLEKPVVLFDNNIKEITLINCKGKQTKNFKGNEMNGLPLMWYDSLVLEKIIMKKC</sequence>
<dbReference type="AlphaFoldDB" id="L7FL62"/>
<dbReference type="OrthoDB" id="25503at2759"/>